<reference evidence="1 2" key="1">
    <citation type="submission" date="2020-03" db="EMBL/GenBank/DDBJ databases">
        <title>Genomic Encyclopedia of Type Strains, Phase IV (KMG-V): Genome sequencing to study the core and pangenomes of soil and plant-associated prokaryotes.</title>
        <authorList>
            <person name="Whitman W."/>
        </authorList>
    </citation>
    <scope>NUCLEOTIDE SEQUENCE [LARGE SCALE GENOMIC DNA]</scope>
    <source>
        <strain evidence="1 2">1B</strain>
    </source>
</reference>
<dbReference type="EMBL" id="JAAVTK010000013">
    <property type="protein sequence ID" value="NKI91149.1"/>
    <property type="molecule type" value="Genomic_DNA"/>
</dbReference>
<evidence type="ECO:0000313" key="2">
    <source>
        <dbReference type="Proteomes" id="UP000717634"/>
    </source>
</evidence>
<name>A0ABX1HLL1_9BACT</name>
<organism evidence="1 2">
    <name type="scientific">Hymenobacter artigasi</name>
    <dbReference type="NCBI Taxonomy" id="2719616"/>
    <lineage>
        <taxon>Bacteria</taxon>
        <taxon>Pseudomonadati</taxon>
        <taxon>Bacteroidota</taxon>
        <taxon>Cytophagia</taxon>
        <taxon>Cytophagales</taxon>
        <taxon>Hymenobacteraceae</taxon>
        <taxon>Hymenobacter</taxon>
    </lineage>
</organism>
<dbReference type="RefSeq" id="WP_168674717.1">
    <property type="nucleotide sequence ID" value="NZ_JAAVTK010000013.1"/>
</dbReference>
<dbReference type="Proteomes" id="UP000717634">
    <property type="component" value="Unassembled WGS sequence"/>
</dbReference>
<sequence length="136" mass="14945">MSTYTLNYRPDLDIVFLRWLAPDTLAEAQASYEAALALALAHGCGNWLLDSRRSGPLNLAETAWLTHNFFSVAVAQLAPRRLRLAVFSSMQRLEQMRHDAEVAPAVQAALAATQPYEAAIFMTEAEAVAWLQASPA</sequence>
<gene>
    <name evidence="1" type="ORF">HBN54_003761</name>
</gene>
<keyword evidence="2" id="KW-1185">Reference proteome</keyword>
<proteinExistence type="predicted"/>
<accession>A0ABX1HLL1</accession>
<comment type="caution">
    <text evidence="1">The sequence shown here is derived from an EMBL/GenBank/DDBJ whole genome shotgun (WGS) entry which is preliminary data.</text>
</comment>
<evidence type="ECO:0008006" key="3">
    <source>
        <dbReference type="Google" id="ProtNLM"/>
    </source>
</evidence>
<protein>
    <recommendedName>
        <fullName evidence="3">STAS/SEC14 domain-containing protein</fullName>
    </recommendedName>
</protein>
<evidence type="ECO:0000313" key="1">
    <source>
        <dbReference type="EMBL" id="NKI91149.1"/>
    </source>
</evidence>